<evidence type="ECO:0000313" key="2">
    <source>
        <dbReference type="Proteomes" id="UP000650524"/>
    </source>
</evidence>
<evidence type="ECO:0000313" key="1">
    <source>
        <dbReference type="EMBL" id="MBC8179388.1"/>
    </source>
</evidence>
<name>A0A8J6N3P5_9DELT</name>
<protein>
    <submittedName>
        <fullName evidence="1">Uncharacterized protein</fullName>
    </submittedName>
</protein>
<dbReference type="EMBL" id="JACNJD010000380">
    <property type="protein sequence ID" value="MBC8179388.1"/>
    <property type="molecule type" value="Genomic_DNA"/>
</dbReference>
<proteinExistence type="predicted"/>
<organism evidence="1 2">
    <name type="scientific">Candidatus Desulfacyla euxinica</name>
    <dbReference type="NCBI Taxonomy" id="2841693"/>
    <lineage>
        <taxon>Bacteria</taxon>
        <taxon>Deltaproteobacteria</taxon>
        <taxon>Candidatus Desulfacyla</taxon>
    </lineage>
</organism>
<comment type="caution">
    <text evidence="1">The sequence shown here is derived from an EMBL/GenBank/DDBJ whole genome shotgun (WGS) entry which is preliminary data.</text>
</comment>
<reference evidence="1 2" key="1">
    <citation type="submission" date="2020-08" db="EMBL/GenBank/DDBJ databases">
        <title>Bridging the membrane lipid divide: bacteria of the FCB group superphylum have the potential to synthesize archaeal ether lipids.</title>
        <authorList>
            <person name="Villanueva L."/>
            <person name="Von Meijenfeldt F.A.B."/>
            <person name="Westbye A.B."/>
            <person name="Yadav S."/>
            <person name="Hopmans E.C."/>
            <person name="Dutilh B.E."/>
            <person name="Sinninghe Damste J.S."/>
        </authorList>
    </citation>
    <scope>NUCLEOTIDE SEQUENCE [LARGE SCALE GENOMIC DNA]</scope>
    <source>
        <strain evidence="1">NIOZ-UU27</strain>
    </source>
</reference>
<gene>
    <name evidence="1" type="ORF">H8E19_18440</name>
</gene>
<dbReference type="Proteomes" id="UP000650524">
    <property type="component" value="Unassembled WGS sequence"/>
</dbReference>
<sequence length="47" mass="5349">MSKVANLAILRLAFELTHQKDSELMYEKYLQVSVHPGNHEGPEDLVP</sequence>
<dbReference type="AlphaFoldDB" id="A0A8J6N3P5"/>
<accession>A0A8J6N3P5</accession>